<dbReference type="Gene3D" id="3.40.50.10810">
    <property type="entry name" value="Tandem AAA-ATPase domain"/>
    <property type="match status" value="1"/>
</dbReference>
<accession>A0ABD3QXY0</accession>
<dbReference type="AlphaFoldDB" id="A0ABD3QXY0"/>
<dbReference type="InterPro" id="IPR001650">
    <property type="entry name" value="Helicase_C-like"/>
</dbReference>
<dbReference type="PANTHER" id="PTHR45626:SF22">
    <property type="entry name" value="DNA REPAIR PROTEIN RAD5"/>
    <property type="match status" value="1"/>
</dbReference>
<dbReference type="PANTHER" id="PTHR45626">
    <property type="entry name" value="TRANSCRIPTION TERMINATION FACTOR 2-RELATED"/>
    <property type="match status" value="1"/>
</dbReference>
<evidence type="ECO:0000256" key="2">
    <source>
        <dbReference type="ARBA" id="ARBA00022801"/>
    </source>
</evidence>
<proteinExistence type="predicted"/>
<evidence type="ECO:0000256" key="4">
    <source>
        <dbReference type="SAM" id="MobiDB-lite"/>
    </source>
</evidence>
<dbReference type="InterPro" id="IPR027417">
    <property type="entry name" value="P-loop_NTPase"/>
</dbReference>
<evidence type="ECO:0000256" key="3">
    <source>
        <dbReference type="ARBA" id="ARBA00022840"/>
    </source>
</evidence>
<dbReference type="SMART" id="SM00487">
    <property type="entry name" value="DEXDc"/>
    <property type="match status" value="1"/>
</dbReference>
<protein>
    <recommendedName>
        <fullName evidence="5">Helicase ATP-binding domain-containing protein</fullName>
    </recommendedName>
</protein>
<keyword evidence="3" id="KW-0067">ATP-binding</keyword>
<name>A0ABD3QXY0_9STRA</name>
<organism evidence="6 7">
    <name type="scientific">Cyclotella atomus</name>
    <dbReference type="NCBI Taxonomy" id="382360"/>
    <lineage>
        <taxon>Eukaryota</taxon>
        <taxon>Sar</taxon>
        <taxon>Stramenopiles</taxon>
        <taxon>Ochrophyta</taxon>
        <taxon>Bacillariophyta</taxon>
        <taxon>Coscinodiscophyceae</taxon>
        <taxon>Thalassiosirophycidae</taxon>
        <taxon>Stephanodiscales</taxon>
        <taxon>Stephanodiscaceae</taxon>
        <taxon>Cyclotella</taxon>
    </lineage>
</organism>
<evidence type="ECO:0000256" key="1">
    <source>
        <dbReference type="ARBA" id="ARBA00022741"/>
    </source>
</evidence>
<dbReference type="Gene3D" id="3.40.50.300">
    <property type="entry name" value="P-loop containing nucleotide triphosphate hydrolases"/>
    <property type="match status" value="1"/>
</dbReference>
<gene>
    <name evidence="6" type="ORF">ACHAWO_001500</name>
</gene>
<feature type="compositionally biased region" description="Polar residues" evidence="4">
    <location>
        <begin position="915"/>
        <end position="937"/>
    </location>
</feature>
<evidence type="ECO:0000259" key="5">
    <source>
        <dbReference type="SMART" id="SM00487"/>
    </source>
</evidence>
<dbReference type="Gene3D" id="6.10.140.530">
    <property type="match status" value="1"/>
</dbReference>
<reference evidence="6 7" key="1">
    <citation type="submission" date="2024-10" db="EMBL/GenBank/DDBJ databases">
        <title>Updated reference genomes for cyclostephanoid diatoms.</title>
        <authorList>
            <person name="Roberts W.R."/>
            <person name="Alverson A.J."/>
        </authorList>
    </citation>
    <scope>NUCLEOTIDE SEQUENCE [LARGE SCALE GENOMIC DNA]</scope>
    <source>
        <strain evidence="6 7">AJA010-31</strain>
    </source>
</reference>
<feature type="region of interest" description="Disordered" evidence="4">
    <location>
        <begin position="914"/>
        <end position="937"/>
    </location>
</feature>
<comment type="caution">
    <text evidence="6">The sequence shown here is derived from an EMBL/GenBank/DDBJ whole genome shotgun (WGS) entry which is preliminary data.</text>
</comment>
<dbReference type="GO" id="GO:0005524">
    <property type="term" value="F:ATP binding"/>
    <property type="evidence" value="ECO:0007669"/>
    <property type="project" value="UniProtKB-KW"/>
</dbReference>
<keyword evidence="1" id="KW-0547">Nucleotide-binding</keyword>
<dbReference type="InterPro" id="IPR038718">
    <property type="entry name" value="SNF2-like_sf"/>
</dbReference>
<dbReference type="EMBL" id="JALLPJ020000057">
    <property type="protein sequence ID" value="KAL3803996.1"/>
    <property type="molecule type" value="Genomic_DNA"/>
</dbReference>
<sequence length="937" mass="104138">MADPTRTAALKIPILPHTSPLAPQPPLNTPLYPHQLRALHRCMLIENDGSLSSDFGAKYDYYSRGGVLADAVGMDKTATKIALIASDKRQRGDTHWSGHLPPSKKHCVVLVDVDTVLNEQKVWYDFKRFSGPRDRLLRMDKDKFETYRKAALFCDKSPRGPCSYTGWVYTGCLHVPFRGWRRVIFDEIQDLVSEGTESQKNLLQLSRTAKNVWLLTATTFPHGNTSVYANHELLGFCLLRMDVEVNYALPFHHPFEKMKRKLYIRSPKHVSDEAVTASQLVTKTTMYVDVTALERQFYELKKNEVGGLHDNRDEDQRDGEQARKVAQKNKAVGRYASANSFARSSLAQAKARYSEIENHLLPNANRDVSLTRSSLHVALKIKQVRASPVRHNPFATNETPVESIADMEAKAIKDYYQHNEVRFETLGGANRPKIVIRNVEQIIDYFQTKMKHRQVILWDETEREALEVFAAVKQGSITPNTTLIENLSKERTALQNRIKALESTVAIGKVDSGVDDLASRHGSKSATLIRYLEGLNLGEQTIVFSNVESVSFCDGTSHSTAKALSDFTTGASSVLLLSAKAKAYGANLQYATNVILLDPAGSSAKHGAALEQQAIGRAVRMGQANASRFCVRNSIEEALFAQIDEADSKLVQRSNDLSYTCENSHKSLGLVSEEAAEDDDIDDCCIGETLTDRERVARKHAEALANNDVTCIDDSDDEDEKKPAAKKVESSTPSHGVALVSKVSTDSMTTNGKCAKEIESENQSLKKVKTDAYAEAAAGTDRLETQAPSLSIASEKNARMPEEPFISWKDQEWLKRVQELKLLKEKTGLAFESGQITPLSKWCFQQRAAYKRGSLSAFRLNTLESIGFPWTHRENYLKQTTPAGKFNANAAAHEHLPLVTPALRHKFEAAATPIEASTTNNSDRVVSPTDQVVSHSA</sequence>
<dbReference type="Proteomes" id="UP001530400">
    <property type="component" value="Unassembled WGS sequence"/>
</dbReference>
<dbReference type="InterPro" id="IPR050628">
    <property type="entry name" value="SNF2_RAD54_helicase_TF"/>
</dbReference>
<feature type="region of interest" description="Disordered" evidence="4">
    <location>
        <begin position="711"/>
        <end position="743"/>
    </location>
</feature>
<keyword evidence="7" id="KW-1185">Reference proteome</keyword>
<feature type="region of interest" description="Disordered" evidence="4">
    <location>
        <begin position="307"/>
        <end position="330"/>
    </location>
</feature>
<dbReference type="SUPFAM" id="SSF52540">
    <property type="entry name" value="P-loop containing nucleoside triphosphate hydrolases"/>
    <property type="match status" value="2"/>
</dbReference>
<evidence type="ECO:0000313" key="6">
    <source>
        <dbReference type="EMBL" id="KAL3803996.1"/>
    </source>
</evidence>
<dbReference type="InterPro" id="IPR005114">
    <property type="entry name" value="Helicase_assoc"/>
</dbReference>
<dbReference type="GO" id="GO:0016787">
    <property type="term" value="F:hydrolase activity"/>
    <property type="evidence" value="ECO:0007669"/>
    <property type="project" value="UniProtKB-KW"/>
</dbReference>
<feature type="compositionally biased region" description="Basic and acidic residues" evidence="4">
    <location>
        <begin position="307"/>
        <end position="323"/>
    </location>
</feature>
<dbReference type="Pfam" id="PF03457">
    <property type="entry name" value="HA"/>
    <property type="match status" value="1"/>
</dbReference>
<dbReference type="Pfam" id="PF00271">
    <property type="entry name" value="Helicase_C"/>
    <property type="match status" value="1"/>
</dbReference>
<feature type="domain" description="Helicase ATP-binding" evidence="5">
    <location>
        <begin position="27"/>
        <end position="254"/>
    </location>
</feature>
<keyword evidence="2" id="KW-0378">Hydrolase</keyword>
<dbReference type="InterPro" id="IPR014001">
    <property type="entry name" value="Helicase_ATP-bd"/>
</dbReference>
<feature type="compositionally biased region" description="Basic and acidic residues" evidence="4">
    <location>
        <begin position="720"/>
        <end position="729"/>
    </location>
</feature>
<evidence type="ECO:0000313" key="7">
    <source>
        <dbReference type="Proteomes" id="UP001530400"/>
    </source>
</evidence>